<feature type="transmembrane region" description="Helical" evidence="13">
    <location>
        <begin position="469"/>
        <end position="490"/>
    </location>
</feature>
<dbReference type="SFLD" id="SFLDG01168">
    <property type="entry name" value="Ferric_reductase_subgroup_(FRE"/>
    <property type="match status" value="1"/>
</dbReference>
<evidence type="ECO:0000256" key="6">
    <source>
        <dbReference type="ARBA" id="ARBA00022692"/>
    </source>
</evidence>
<dbReference type="AlphaFoldDB" id="A0A1E3QXK1"/>
<dbReference type="PROSITE" id="PS51384">
    <property type="entry name" value="FAD_FR"/>
    <property type="match status" value="1"/>
</dbReference>
<evidence type="ECO:0000256" key="13">
    <source>
        <dbReference type="SAM" id="Phobius"/>
    </source>
</evidence>
<evidence type="ECO:0000313" key="15">
    <source>
        <dbReference type="EMBL" id="ODQ82341.1"/>
    </source>
</evidence>
<keyword evidence="4" id="KW-1003">Cell membrane</keyword>
<keyword evidence="5" id="KW-0285">Flavoprotein</keyword>
<dbReference type="Proteomes" id="UP000094336">
    <property type="component" value="Unassembled WGS sequence"/>
</dbReference>
<protein>
    <recommendedName>
        <fullName evidence="2">ferric-chelate reductase (NADPH)</fullName>
        <ecNumber evidence="2">1.16.1.9</ecNumber>
    </recommendedName>
</protein>
<accession>A0A1E3QXK1</accession>
<dbReference type="EMBL" id="KV454426">
    <property type="protein sequence ID" value="ODQ82341.1"/>
    <property type="molecule type" value="Genomic_DNA"/>
</dbReference>
<evidence type="ECO:0000313" key="16">
    <source>
        <dbReference type="Proteomes" id="UP000094336"/>
    </source>
</evidence>
<dbReference type="EC" id="1.16.1.9" evidence="2"/>
<evidence type="ECO:0000256" key="2">
    <source>
        <dbReference type="ARBA" id="ARBA00012668"/>
    </source>
</evidence>
<dbReference type="GO" id="GO:0015677">
    <property type="term" value="P:copper ion import"/>
    <property type="evidence" value="ECO:0007669"/>
    <property type="project" value="TreeGrafter"/>
</dbReference>
<name>A0A1E3QXK1_9ASCO</name>
<keyword evidence="7" id="KW-0274">FAD</keyword>
<proteinExistence type="predicted"/>
<feature type="transmembrane region" description="Helical" evidence="13">
    <location>
        <begin position="367"/>
        <end position="385"/>
    </location>
</feature>
<dbReference type="InterPro" id="IPR017938">
    <property type="entry name" value="Riboflavin_synthase-like_b-brl"/>
</dbReference>
<reference evidence="16" key="1">
    <citation type="submission" date="2016-05" db="EMBL/GenBank/DDBJ databases">
        <title>Comparative genomics of biotechnologically important yeasts.</title>
        <authorList>
            <consortium name="DOE Joint Genome Institute"/>
            <person name="Riley R."/>
            <person name="Haridas S."/>
            <person name="Wolfe K.H."/>
            <person name="Lopes M.R."/>
            <person name="Hittinger C.T."/>
            <person name="Goker M."/>
            <person name="Salamov A."/>
            <person name="Wisecaver J."/>
            <person name="Long T.M."/>
            <person name="Aerts A.L."/>
            <person name="Barry K."/>
            <person name="Choi C."/>
            <person name="Clum A."/>
            <person name="Coughlan A.Y."/>
            <person name="Deshpande S."/>
            <person name="Douglass A.P."/>
            <person name="Hanson S.J."/>
            <person name="Klenk H.-P."/>
            <person name="Labutti K."/>
            <person name="Lapidus A."/>
            <person name="Lindquist E."/>
            <person name="Lipzen A."/>
            <person name="Meier-Kolthoff J.P."/>
            <person name="Ohm R.A."/>
            <person name="Otillar R.P."/>
            <person name="Pangilinan J."/>
            <person name="Peng Y."/>
            <person name="Rokas A."/>
            <person name="Rosa C.A."/>
            <person name="Scheuner C."/>
            <person name="Sibirny A.A."/>
            <person name="Slot J.C."/>
            <person name="Stielow J.B."/>
            <person name="Sun H."/>
            <person name="Kurtzman C.P."/>
            <person name="Blackwell M."/>
            <person name="Grigoriev I.V."/>
            <person name="Jeffries T.W."/>
        </authorList>
    </citation>
    <scope>NUCLEOTIDE SEQUENCE [LARGE SCALE GENOMIC DNA]</scope>
    <source>
        <strain evidence="16">NRRL Y-12698</strain>
    </source>
</reference>
<feature type="transmembrane region" description="Helical" evidence="13">
    <location>
        <begin position="439"/>
        <end position="462"/>
    </location>
</feature>
<evidence type="ECO:0000256" key="11">
    <source>
        <dbReference type="ARBA" id="ARBA00023180"/>
    </source>
</evidence>
<dbReference type="GO" id="GO:0006879">
    <property type="term" value="P:intracellular iron ion homeostasis"/>
    <property type="evidence" value="ECO:0007669"/>
    <property type="project" value="TreeGrafter"/>
</dbReference>
<keyword evidence="9" id="KW-0406">Ion transport</keyword>
<evidence type="ECO:0000256" key="5">
    <source>
        <dbReference type="ARBA" id="ARBA00022630"/>
    </source>
</evidence>
<dbReference type="InterPro" id="IPR013112">
    <property type="entry name" value="FAD-bd_8"/>
</dbReference>
<feature type="domain" description="FAD-binding FR-type" evidence="14">
    <location>
        <begin position="491"/>
        <end position="639"/>
    </location>
</feature>
<evidence type="ECO:0000256" key="10">
    <source>
        <dbReference type="ARBA" id="ARBA00023136"/>
    </source>
</evidence>
<evidence type="ECO:0000256" key="4">
    <source>
        <dbReference type="ARBA" id="ARBA00022475"/>
    </source>
</evidence>
<dbReference type="Pfam" id="PF01794">
    <property type="entry name" value="Ferric_reduct"/>
    <property type="match status" value="1"/>
</dbReference>
<evidence type="ECO:0000256" key="9">
    <source>
        <dbReference type="ARBA" id="ARBA00023065"/>
    </source>
</evidence>
<keyword evidence="3" id="KW-0813">Transport</keyword>
<dbReference type="GeneID" id="30148079"/>
<dbReference type="OrthoDB" id="167398at2759"/>
<organism evidence="15 16">
    <name type="scientific">Babjeviella inositovora NRRL Y-12698</name>
    <dbReference type="NCBI Taxonomy" id="984486"/>
    <lineage>
        <taxon>Eukaryota</taxon>
        <taxon>Fungi</taxon>
        <taxon>Dikarya</taxon>
        <taxon>Ascomycota</taxon>
        <taxon>Saccharomycotina</taxon>
        <taxon>Pichiomycetes</taxon>
        <taxon>Serinales incertae sedis</taxon>
        <taxon>Babjeviella</taxon>
    </lineage>
</organism>
<evidence type="ECO:0000259" key="14">
    <source>
        <dbReference type="PROSITE" id="PS51384"/>
    </source>
</evidence>
<dbReference type="GO" id="GO:0005886">
    <property type="term" value="C:plasma membrane"/>
    <property type="evidence" value="ECO:0007669"/>
    <property type="project" value="UniProtKB-SubCell"/>
</dbReference>
<dbReference type="CDD" id="cd06186">
    <property type="entry name" value="NOX_Duox_like_FAD_NADP"/>
    <property type="match status" value="1"/>
</dbReference>
<keyword evidence="16" id="KW-1185">Reference proteome</keyword>
<keyword evidence="8 13" id="KW-1133">Transmembrane helix</keyword>
<dbReference type="STRING" id="984486.A0A1E3QXK1"/>
<evidence type="ECO:0000256" key="3">
    <source>
        <dbReference type="ARBA" id="ARBA00022448"/>
    </source>
</evidence>
<dbReference type="PANTHER" id="PTHR32361">
    <property type="entry name" value="FERRIC/CUPRIC REDUCTASE TRANSMEMBRANE COMPONENT"/>
    <property type="match status" value="1"/>
</dbReference>
<dbReference type="RefSeq" id="XP_018987669.1">
    <property type="nucleotide sequence ID" value="XM_019130226.1"/>
</dbReference>
<evidence type="ECO:0000256" key="7">
    <source>
        <dbReference type="ARBA" id="ARBA00022827"/>
    </source>
</evidence>
<dbReference type="InterPro" id="IPR013130">
    <property type="entry name" value="Fe3_Rdtase_TM_dom"/>
</dbReference>
<dbReference type="GO" id="GO:0052851">
    <property type="term" value="F:ferric-chelate reductase (NADPH) activity"/>
    <property type="evidence" value="ECO:0007669"/>
    <property type="project" value="UniProtKB-EC"/>
</dbReference>
<gene>
    <name evidence="15" type="ORF">BABINDRAFT_164150</name>
</gene>
<evidence type="ECO:0000256" key="12">
    <source>
        <dbReference type="ARBA" id="ARBA00048483"/>
    </source>
</evidence>
<evidence type="ECO:0000256" key="8">
    <source>
        <dbReference type="ARBA" id="ARBA00022989"/>
    </source>
</evidence>
<keyword evidence="6 13" id="KW-0812">Transmembrane</keyword>
<dbReference type="Pfam" id="PF08022">
    <property type="entry name" value="FAD_binding_8"/>
    <property type="match status" value="1"/>
</dbReference>
<comment type="catalytic activity">
    <reaction evidence="12">
        <text>2 a Fe(II)-siderophore + NADP(+) + H(+) = 2 a Fe(III)-siderophore + NADPH</text>
        <dbReference type="Rhea" id="RHEA:28795"/>
        <dbReference type="Rhea" id="RHEA-COMP:11342"/>
        <dbReference type="Rhea" id="RHEA-COMP:11344"/>
        <dbReference type="ChEBI" id="CHEBI:15378"/>
        <dbReference type="ChEBI" id="CHEBI:29033"/>
        <dbReference type="ChEBI" id="CHEBI:29034"/>
        <dbReference type="ChEBI" id="CHEBI:57783"/>
        <dbReference type="ChEBI" id="CHEBI:58349"/>
        <dbReference type="EC" id="1.16.1.9"/>
    </reaction>
</comment>
<feature type="transmembrane region" description="Helical" evidence="13">
    <location>
        <begin position="327"/>
        <end position="347"/>
    </location>
</feature>
<evidence type="ECO:0000256" key="1">
    <source>
        <dbReference type="ARBA" id="ARBA00004651"/>
    </source>
</evidence>
<feature type="transmembrane region" description="Helical" evidence="13">
    <location>
        <begin position="406"/>
        <end position="427"/>
    </location>
</feature>
<sequence length="668" mass="76556">MWDSHLQYYCDVQAYRTFVSICAGAMETTQLIWRYGLSCETNKKKLKDRFQIHPNWLLISVFITLSWHSDSTPSLLLRRDYAEKLNMRLSPISYAKPTHITPLLLLLLLGASPKGTDAKKWGGEERTIIYSCQISLTQYEYACTSDLWWGCTCTYPPQLGALLQCSSQYSPSANIFNDSLSVIQEFCSEFALHHWEIGDLRAQTLNASGYVIGDQDGAATGAPFYVPVLPPKAKVLGYKKAYDVFFGSLDLNSKLASGILGFWGSILLAVSLFNNVLKRFRWSHSFFAANRWSSRFRAVVTVPTLFQGGRHKTDTIWGLIPTRFESIILVLYLIVDVYLTVIRYHIFDPNLLFLGRTMQMLKYLADRTGTIAFDHLPLLILFAGRNNLLIKFTGLPYSTFLAFHRWTARGMFLNAFIHSVSYSMYMALQKSYFTEYMDPYWICGVCATASAGILIASSTYYLRKYYYELFLISHIVLALIFLVACLLHQYLMPYPFDVSMVWLALTLWGLDRAIRLYSVLRFGIKIADLTLVDDETIVIKITDRPSHWQPKPGNFVYITFLTPRMAWESHPFTICDSVFQDREVSIYMKVKKGITSRLREKIIRDSEKAATTPLLRDGISKTISLRVCVDGPYVVSRAFTNMRYQSQEIMLWGKRMSGCSGLFEISKR</sequence>
<dbReference type="GO" id="GO:0006826">
    <property type="term" value="P:iron ion transport"/>
    <property type="evidence" value="ECO:0007669"/>
    <property type="project" value="UniProtKB-ARBA"/>
</dbReference>
<keyword evidence="10 13" id="KW-0472">Membrane</keyword>
<comment type="subcellular location">
    <subcellularLocation>
        <location evidence="1">Cell membrane</location>
        <topology evidence="1">Multi-pass membrane protein</topology>
    </subcellularLocation>
</comment>
<dbReference type="InterPro" id="IPR051410">
    <property type="entry name" value="Ferric/Cupric_Reductase"/>
</dbReference>
<dbReference type="InterPro" id="IPR017927">
    <property type="entry name" value="FAD-bd_FR_type"/>
</dbReference>
<dbReference type="SUPFAM" id="SSF63380">
    <property type="entry name" value="Riboflavin synthase domain-like"/>
    <property type="match status" value="1"/>
</dbReference>
<feature type="transmembrane region" description="Helical" evidence="13">
    <location>
        <begin position="255"/>
        <end position="277"/>
    </location>
</feature>
<keyword evidence="11" id="KW-0325">Glycoprotein</keyword>
<dbReference type="PANTHER" id="PTHR32361:SF9">
    <property type="entry name" value="FERRIC REDUCTASE TRANSMEMBRANE COMPONENT 3-RELATED"/>
    <property type="match status" value="1"/>
</dbReference>